<accession>A0A9X0SPB2</accession>
<protein>
    <submittedName>
        <fullName evidence="1">Uncharacterized protein</fullName>
    </submittedName>
</protein>
<sequence length="138" mass="15835">MVVVTDRWIENGEKVVLLEPVSVMKDDTFEHAVAFANRKKDVDTFCLQLNEGTLIFKSDVTIETLRELYSDLNRKDELIQQGWELLDVKFNVYLFGNENGIEHPVQSINETTAWLQLHSELKEQVFDTCEADCVVAVA</sequence>
<name>A0A9X0SPB2_BACCE</name>
<dbReference type="Proteomes" id="UP000075476">
    <property type="component" value="Unassembled WGS sequence"/>
</dbReference>
<dbReference type="EMBL" id="LOMO01000001">
    <property type="protein sequence ID" value="KXY51049.1"/>
    <property type="molecule type" value="Genomic_DNA"/>
</dbReference>
<evidence type="ECO:0000313" key="2">
    <source>
        <dbReference type="Proteomes" id="UP000075476"/>
    </source>
</evidence>
<reference evidence="1 2" key="1">
    <citation type="submission" date="2015-12" db="EMBL/GenBank/DDBJ databases">
        <title>Bacillus cereus Group isolate.</title>
        <authorList>
            <person name="Kovac J."/>
        </authorList>
    </citation>
    <scope>NUCLEOTIDE SEQUENCE [LARGE SCALE GENOMIC DNA]</scope>
    <source>
        <strain evidence="1 2">FSL K6-0073</strain>
    </source>
</reference>
<gene>
    <name evidence="1" type="ORF">AT268_31595</name>
</gene>
<dbReference type="AlphaFoldDB" id="A0A9X0SPB2"/>
<proteinExistence type="predicted"/>
<evidence type="ECO:0000313" key="1">
    <source>
        <dbReference type="EMBL" id="KXY51049.1"/>
    </source>
</evidence>
<comment type="caution">
    <text evidence="1">The sequence shown here is derived from an EMBL/GenBank/DDBJ whole genome shotgun (WGS) entry which is preliminary data.</text>
</comment>
<dbReference type="RefSeq" id="WP_061662390.1">
    <property type="nucleotide sequence ID" value="NZ_LOMO01000001.1"/>
</dbReference>
<organism evidence="1 2">
    <name type="scientific">Bacillus cereus</name>
    <dbReference type="NCBI Taxonomy" id="1396"/>
    <lineage>
        <taxon>Bacteria</taxon>
        <taxon>Bacillati</taxon>
        <taxon>Bacillota</taxon>
        <taxon>Bacilli</taxon>
        <taxon>Bacillales</taxon>
        <taxon>Bacillaceae</taxon>
        <taxon>Bacillus</taxon>
        <taxon>Bacillus cereus group</taxon>
    </lineage>
</organism>